<evidence type="ECO:0000256" key="1">
    <source>
        <dbReference type="SAM" id="MobiDB-lite"/>
    </source>
</evidence>
<dbReference type="Proteomes" id="UP001596514">
    <property type="component" value="Unassembled WGS sequence"/>
</dbReference>
<dbReference type="InterPro" id="IPR009057">
    <property type="entry name" value="Homeodomain-like_sf"/>
</dbReference>
<protein>
    <recommendedName>
        <fullName evidence="4">Transposase</fullName>
    </recommendedName>
</protein>
<sequence length="77" mass="8482">MWLLEQGMSPDQVADALGVGCESVFRWERQARAGGDQAPRIKKAPGWPRRPTPGQEQTVKAVVCDATPLRVARPVQE</sequence>
<accession>A0ABW2SY39</accession>
<reference evidence="3" key="1">
    <citation type="journal article" date="2019" name="Int. J. Syst. Evol. Microbiol.">
        <title>The Global Catalogue of Microorganisms (GCM) 10K type strain sequencing project: providing services to taxonomists for standard genome sequencing and annotation.</title>
        <authorList>
            <consortium name="The Broad Institute Genomics Platform"/>
            <consortium name="The Broad Institute Genome Sequencing Center for Infectious Disease"/>
            <person name="Wu L."/>
            <person name="Ma J."/>
        </authorList>
    </citation>
    <scope>NUCLEOTIDE SEQUENCE [LARGE SCALE GENOMIC DNA]</scope>
    <source>
        <strain evidence="3">JCM 10083</strain>
    </source>
</reference>
<proteinExistence type="predicted"/>
<name>A0ABW2SY39_9ACTN</name>
<organism evidence="2 3">
    <name type="scientific">Streptosporangium amethystogenes subsp. fukuiense</name>
    <dbReference type="NCBI Taxonomy" id="698418"/>
    <lineage>
        <taxon>Bacteria</taxon>
        <taxon>Bacillati</taxon>
        <taxon>Actinomycetota</taxon>
        <taxon>Actinomycetes</taxon>
        <taxon>Streptosporangiales</taxon>
        <taxon>Streptosporangiaceae</taxon>
        <taxon>Streptosporangium</taxon>
    </lineage>
</organism>
<keyword evidence="3" id="KW-1185">Reference proteome</keyword>
<dbReference type="SUPFAM" id="SSF46689">
    <property type="entry name" value="Homeodomain-like"/>
    <property type="match status" value="1"/>
</dbReference>
<evidence type="ECO:0000313" key="3">
    <source>
        <dbReference type="Proteomes" id="UP001596514"/>
    </source>
</evidence>
<dbReference type="EMBL" id="JBHTEE010000001">
    <property type="protein sequence ID" value="MFC7600944.1"/>
    <property type="molecule type" value="Genomic_DNA"/>
</dbReference>
<feature type="region of interest" description="Disordered" evidence="1">
    <location>
        <begin position="30"/>
        <end position="58"/>
    </location>
</feature>
<comment type="caution">
    <text evidence="2">The sequence shown here is derived from an EMBL/GenBank/DDBJ whole genome shotgun (WGS) entry which is preliminary data.</text>
</comment>
<evidence type="ECO:0008006" key="4">
    <source>
        <dbReference type="Google" id="ProtNLM"/>
    </source>
</evidence>
<evidence type="ECO:0000313" key="2">
    <source>
        <dbReference type="EMBL" id="MFC7600944.1"/>
    </source>
</evidence>
<gene>
    <name evidence="2" type="ORF">ACFQVD_12640</name>
</gene>
<dbReference type="RefSeq" id="WP_343978141.1">
    <property type="nucleotide sequence ID" value="NZ_BAAAGK010000161.1"/>
</dbReference>